<organism evidence="1 2">
    <name type="scientific">Salmonella enterica subsp. arizonae</name>
    <dbReference type="NCBI Taxonomy" id="59203"/>
    <lineage>
        <taxon>Bacteria</taxon>
        <taxon>Pseudomonadati</taxon>
        <taxon>Pseudomonadota</taxon>
        <taxon>Gammaproteobacteria</taxon>
        <taxon>Enterobacterales</taxon>
        <taxon>Enterobacteriaceae</taxon>
        <taxon>Salmonella</taxon>
    </lineage>
</organism>
<protein>
    <submittedName>
        <fullName evidence="1">Uncharacterized protein</fullName>
    </submittedName>
</protein>
<evidence type="ECO:0000313" key="2">
    <source>
        <dbReference type="Proteomes" id="UP000254741"/>
    </source>
</evidence>
<dbReference type="AlphaFoldDB" id="A0A379T5U2"/>
<proteinExistence type="predicted"/>
<reference evidence="1 2" key="1">
    <citation type="submission" date="2018-06" db="EMBL/GenBank/DDBJ databases">
        <authorList>
            <consortium name="Pathogen Informatics"/>
            <person name="Doyle S."/>
        </authorList>
    </citation>
    <scope>NUCLEOTIDE SEQUENCE [LARGE SCALE GENOMIC DNA]</scope>
    <source>
        <strain evidence="1 2">NCTC8297</strain>
    </source>
</reference>
<evidence type="ECO:0000313" key="1">
    <source>
        <dbReference type="EMBL" id="SUG44879.1"/>
    </source>
</evidence>
<name>A0A379T5U2_SALER</name>
<accession>A0A379T5U2</accession>
<gene>
    <name evidence="1" type="ORF">NCTC8297_00035</name>
</gene>
<sequence length="51" mass="6016">MFVSKKKVMSLSSPAMNWPLPAPTRLNRYSHKLYGMALKIWWTLQVHSRMP</sequence>
<dbReference type="EMBL" id="UGXG01000001">
    <property type="protein sequence ID" value="SUG44879.1"/>
    <property type="molecule type" value="Genomic_DNA"/>
</dbReference>
<dbReference type="Proteomes" id="UP000254741">
    <property type="component" value="Unassembled WGS sequence"/>
</dbReference>